<sequence length="383" mass="43209">MSKKRVEQLIILGTAIMSGDEPTLKKALLYCLDDVVAVRDSSFLLLLRSSDCHEARFKKLIKEAAILTKEILMLVNSRKLPVKHGNDLLEMQVKTLSVIFEDPRKMGDMPKGDINAEKLPRPEEGKQKNDETVPNESVEKSIKKISKFIGDCGGHPRKRHLHEATTNSSVKQPSPKRMRSLGPSKKQLETKPSMCKNVRIHKDSSTSLTVRDQSQAPSDAQVSKSQTIRRRARSAFPEERPAMPTIAKEKEPEERRDRSRSVHRTATQEVTSYSKRPLQEPLQNAPNARHVLKSVLPRSPEAPSNKSPPHVRAVAKVSTAKREDQSLKKETKFDSAKQRMVECIMAAKRAAAEKEKRRNFETASRGRCRSRARSVLRPAHSVE</sequence>
<gene>
    <name evidence="2" type="ORF">QR680_002800</name>
</gene>
<feature type="region of interest" description="Disordered" evidence="1">
    <location>
        <begin position="107"/>
        <end position="274"/>
    </location>
</feature>
<dbReference type="Proteomes" id="UP001175271">
    <property type="component" value="Unassembled WGS sequence"/>
</dbReference>
<evidence type="ECO:0000313" key="2">
    <source>
        <dbReference type="EMBL" id="KAK0398895.1"/>
    </source>
</evidence>
<feature type="region of interest" description="Disordered" evidence="1">
    <location>
        <begin position="298"/>
        <end position="335"/>
    </location>
</feature>
<proteinExistence type="predicted"/>
<organism evidence="2 3">
    <name type="scientific">Steinernema hermaphroditum</name>
    <dbReference type="NCBI Taxonomy" id="289476"/>
    <lineage>
        <taxon>Eukaryota</taxon>
        <taxon>Metazoa</taxon>
        <taxon>Ecdysozoa</taxon>
        <taxon>Nematoda</taxon>
        <taxon>Chromadorea</taxon>
        <taxon>Rhabditida</taxon>
        <taxon>Tylenchina</taxon>
        <taxon>Panagrolaimomorpha</taxon>
        <taxon>Strongyloidoidea</taxon>
        <taxon>Steinernematidae</taxon>
        <taxon>Steinernema</taxon>
    </lineage>
</organism>
<feature type="compositionally biased region" description="Basic and acidic residues" evidence="1">
    <location>
        <begin position="320"/>
        <end position="335"/>
    </location>
</feature>
<feature type="region of interest" description="Disordered" evidence="1">
    <location>
        <begin position="354"/>
        <end position="383"/>
    </location>
</feature>
<comment type="caution">
    <text evidence="2">The sequence shown here is derived from an EMBL/GenBank/DDBJ whole genome shotgun (WGS) entry which is preliminary data.</text>
</comment>
<evidence type="ECO:0000313" key="3">
    <source>
        <dbReference type="Proteomes" id="UP001175271"/>
    </source>
</evidence>
<reference evidence="2" key="1">
    <citation type="submission" date="2023-06" db="EMBL/GenBank/DDBJ databases">
        <title>Genomic analysis of the entomopathogenic nematode Steinernema hermaphroditum.</title>
        <authorList>
            <person name="Schwarz E.M."/>
            <person name="Heppert J.K."/>
            <person name="Baniya A."/>
            <person name="Schwartz H.T."/>
            <person name="Tan C.-H."/>
            <person name="Antoshechkin I."/>
            <person name="Sternberg P.W."/>
            <person name="Goodrich-Blair H."/>
            <person name="Dillman A.R."/>
        </authorList>
    </citation>
    <scope>NUCLEOTIDE SEQUENCE</scope>
    <source>
        <strain evidence="2">PS9179</strain>
        <tissue evidence="2">Whole animal</tissue>
    </source>
</reference>
<feature type="compositionally biased region" description="Polar residues" evidence="1">
    <location>
        <begin position="264"/>
        <end position="274"/>
    </location>
</feature>
<dbReference type="AlphaFoldDB" id="A0AA39H475"/>
<keyword evidence="3" id="KW-1185">Reference proteome</keyword>
<feature type="compositionally biased region" description="Polar residues" evidence="1">
    <location>
        <begin position="205"/>
        <end position="226"/>
    </location>
</feature>
<feature type="compositionally biased region" description="Basic and acidic residues" evidence="1">
    <location>
        <begin position="236"/>
        <end position="260"/>
    </location>
</feature>
<protein>
    <submittedName>
        <fullName evidence="2">Uncharacterized protein</fullName>
    </submittedName>
</protein>
<evidence type="ECO:0000256" key="1">
    <source>
        <dbReference type="SAM" id="MobiDB-lite"/>
    </source>
</evidence>
<dbReference type="EMBL" id="JAUCMV010000005">
    <property type="protein sequence ID" value="KAK0398895.1"/>
    <property type="molecule type" value="Genomic_DNA"/>
</dbReference>
<feature type="compositionally biased region" description="Basic and acidic residues" evidence="1">
    <location>
        <begin position="107"/>
        <end position="142"/>
    </location>
</feature>
<accession>A0AA39H475</accession>
<name>A0AA39H475_9BILA</name>